<protein>
    <submittedName>
        <fullName evidence="2">Uncharacterized protein</fullName>
    </submittedName>
</protein>
<reference evidence="2 3" key="1">
    <citation type="journal article" date="2019" name="Sci. Rep.">
        <title>Orb-weaving spider Araneus ventricosus genome elucidates the spidroin gene catalogue.</title>
        <authorList>
            <person name="Kono N."/>
            <person name="Nakamura H."/>
            <person name="Ohtoshi R."/>
            <person name="Moran D.A.P."/>
            <person name="Shinohara A."/>
            <person name="Yoshida Y."/>
            <person name="Fujiwara M."/>
            <person name="Mori M."/>
            <person name="Tomita M."/>
            <person name="Arakawa K."/>
        </authorList>
    </citation>
    <scope>NUCLEOTIDE SEQUENCE [LARGE SCALE GENOMIC DNA]</scope>
</reference>
<evidence type="ECO:0000313" key="3">
    <source>
        <dbReference type="Proteomes" id="UP000499080"/>
    </source>
</evidence>
<sequence>MNPMVFSFGRSIKKKSTLEIRRYLSCANLEDEHELIQRSKTDILPNLRKSAPNGKKRKQNSKENEKNFRTAYYVCKPCIHLAKIKETIRQSAKVPYHKTNSG</sequence>
<proteinExistence type="predicted"/>
<evidence type="ECO:0000313" key="2">
    <source>
        <dbReference type="EMBL" id="GBM98027.1"/>
    </source>
</evidence>
<gene>
    <name evidence="2" type="ORF">AVEN_151118_1</name>
</gene>
<evidence type="ECO:0000256" key="1">
    <source>
        <dbReference type="SAM" id="MobiDB-lite"/>
    </source>
</evidence>
<dbReference type="Proteomes" id="UP000499080">
    <property type="component" value="Unassembled WGS sequence"/>
</dbReference>
<dbReference type="EMBL" id="BGPR01004288">
    <property type="protein sequence ID" value="GBM98027.1"/>
    <property type="molecule type" value="Genomic_DNA"/>
</dbReference>
<feature type="region of interest" description="Disordered" evidence="1">
    <location>
        <begin position="43"/>
        <end position="64"/>
    </location>
</feature>
<comment type="caution">
    <text evidence="2">The sequence shown here is derived from an EMBL/GenBank/DDBJ whole genome shotgun (WGS) entry which is preliminary data.</text>
</comment>
<dbReference type="AlphaFoldDB" id="A0A4Y2K6Z4"/>
<organism evidence="2 3">
    <name type="scientific">Araneus ventricosus</name>
    <name type="common">Orbweaver spider</name>
    <name type="synonym">Epeira ventricosa</name>
    <dbReference type="NCBI Taxonomy" id="182803"/>
    <lineage>
        <taxon>Eukaryota</taxon>
        <taxon>Metazoa</taxon>
        <taxon>Ecdysozoa</taxon>
        <taxon>Arthropoda</taxon>
        <taxon>Chelicerata</taxon>
        <taxon>Arachnida</taxon>
        <taxon>Araneae</taxon>
        <taxon>Araneomorphae</taxon>
        <taxon>Entelegynae</taxon>
        <taxon>Araneoidea</taxon>
        <taxon>Araneidae</taxon>
        <taxon>Araneus</taxon>
    </lineage>
</organism>
<keyword evidence="3" id="KW-1185">Reference proteome</keyword>
<name>A0A4Y2K6Z4_ARAVE</name>
<accession>A0A4Y2K6Z4</accession>